<accession>A0A402AQR1</accession>
<reference evidence="2" key="1">
    <citation type="submission" date="2018-12" db="EMBL/GenBank/DDBJ databases">
        <title>Tengunoibacter tsumagoiensis gen. nov., sp. nov., Dictyobacter kobayashii sp. nov., D. alpinus sp. nov., and D. joshuensis sp. nov. and description of Dictyobacteraceae fam. nov. within the order Ktedonobacterales isolated from Tengu-no-mugimeshi.</title>
        <authorList>
            <person name="Wang C.M."/>
            <person name="Zheng Y."/>
            <person name="Sakai Y."/>
            <person name="Toyoda A."/>
            <person name="Minakuchi Y."/>
            <person name="Abe K."/>
            <person name="Yokota A."/>
            <person name="Yabe S."/>
        </authorList>
    </citation>
    <scope>NUCLEOTIDE SEQUENCE [LARGE SCALE GENOMIC DNA]</scope>
    <source>
        <strain evidence="2">Uno11</strain>
    </source>
</reference>
<evidence type="ECO:0000313" key="2">
    <source>
        <dbReference type="Proteomes" id="UP000287188"/>
    </source>
</evidence>
<dbReference type="Proteomes" id="UP000287188">
    <property type="component" value="Unassembled WGS sequence"/>
</dbReference>
<name>A0A402AQR1_9CHLR</name>
<keyword evidence="2" id="KW-1185">Reference proteome</keyword>
<gene>
    <name evidence="1" type="ORF">KDK_52330</name>
</gene>
<sequence length="85" mass="9227">MTREVPGTLMAEALDKVSPEEVVQMLHTVGTYLHRMHAIKFAYPGYLFGDGPTAAPAEDACNISPGRSVLAAWLYSSGFESTRPN</sequence>
<dbReference type="AlphaFoldDB" id="A0A402AQR1"/>
<dbReference type="EMBL" id="BIFS01000001">
    <property type="protein sequence ID" value="GCE21433.1"/>
    <property type="molecule type" value="Genomic_DNA"/>
</dbReference>
<proteinExistence type="predicted"/>
<comment type="caution">
    <text evidence="1">The sequence shown here is derived from an EMBL/GenBank/DDBJ whole genome shotgun (WGS) entry which is preliminary data.</text>
</comment>
<protein>
    <submittedName>
        <fullName evidence="1">Uncharacterized protein</fullName>
    </submittedName>
</protein>
<organism evidence="1 2">
    <name type="scientific">Dictyobacter kobayashii</name>
    <dbReference type="NCBI Taxonomy" id="2014872"/>
    <lineage>
        <taxon>Bacteria</taxon>
        <taxon>Bacillati</taxon>
        <taxon>Chloroflexota</taxon>
        <taxon>Ktedonobacteria</taxon>
        <taxon>Ktedonobacterales</taxon>
        <taxon>Dictyobacteraceae</taxon>
        <taxon>Dictyobacter</taxon>
    </lineage>
</organism>
<evidence type="ECO:0000313" key="1">
    <source>
        <dbReference type="EMBL" id="GCE21433.1"/>
    </source>
</evidence>